<dbReference type="CDD" id="cd06170">
    <property type="entry name" value="LuxR_C_like"/>
    <property type="match status" value="1"/>
</dbReference>
<dbReference type="SMART" id="SM00421">
    <property type="entry name" value="HTH_LUXR"/>
    <property type="match status" value="1"/>
</dbReference>
<comment type="caution">
    <text evidence="5">The sequence shown here is derived from an EMBL/GenBank/DDBJ whole genome shotgun (WGS) entry which is preliminary data.</text>
</comment>
<reference evidence="6" key="1">
    <citation type="submission" date="2018-02" db="EMBL/GenBank/DDBJ databases">
        <authorList>
            <person name="Clavel T."/>
            <person name="Strowig T."/>
        </authorList>
    </citation>
    <scope>NUCLEOTIDE SEQUENCE [LARGE SCALE GENOMIC DNA]</scope>
    <source>
        <strain evidence="6">DSM 100764</strain>
    </source>
</reference>
<dbReference type="Pfam" id="PF00196">
    <property type="entry name" value="GerE"/>
    <property type="match status" value="1"/>
</dbReference>
<dbReference type="EMBL" id="PUBV01000002">
    <property type="protein sequence ID" value="PWB09309.1"/>
    <property type="molecule type" value="Genomic_DNA"/>
</dbReference>
<evidence type="ECO:0000256" key="2">
    <source>
        <dbReference type="ARBA" id="ARBA00023125"/>
    </source>
</evidence>
<dbReference type="RefSeq" id="WP_107034931.1">
    <property type="nucleotide sequence ID" value="NZ_CARXXM010000003.1"/>
</dbReference>
<dbReference type="PRINTS" id="PR00038">
    <property type="entry name" value="HTHLUXR"/>
</dbReference>
<dbReference type="InterPro" id="IPR036388">
    <property type="entry name" value="WH-like_DNA-bd_sf"/>
</dbReference>
<evidence type="ECO:0000313" key="5">
    <source>
        <dbReference type="EMBL" id="PWB09309.1"/>
    </source>
</evidence>
<evidence type="ECO:0000259" key="4">
    <source>
        <dbReference type="PROSITE" id="PS50043"/>
    </source>
</evidence>
<keyword evidence="1" id="KW-0805">Transcription regulation</keyword>
<dbReference type="InterPro" id="IPR016032">
    <property type="entry name" value="Sig_transdc_resp-reg_C-effctor"/>
</dbReference>
<dbReference type="GeneID" id="93425401"/>
<dbReference type="Gene3D" id="3.30.450.20">
    <property type="entry name" value="PAS domain"/>
    <property type="match status" value="1"/>
</dbReference>
<keyword evidence="6" id="KW-1185">Reference proteome</keyword>
<name>A0A2V1J229_9BACT</name>
<proteinExistence type="predicted"/>
<dbReference type="PANTHER" id="PTHR44688:SF16">
    <property type="entry name" value="DNA-BINDING TRANSCRIPTIONAL ACTIVATOR DEVR_DOSR"/>
    <property type="match status" value="1"/>
</dbReference>
<dbReference type="Gene3D" id="1.10.10.10">
    <property type="entry name" value="Winged helix-like DNA-binding domain superfamily/Winged helix DNA-binding domain"/>
    <property type="match status" value="1"/>
</dbReference>
<dbReference type="PROSITE" id="PS50043">
    <property type="entry name" value="HTH_LUXR_2"/>
    <property type="match status" value="1"/>
</dbReference>
<dbReference type="GO" id="GO:0006355">
    <property type="term" value="P:regulation of DNA-templated transcription"/>
    <property type="evidence" value="ECO:0007669"/>
    <property type="project" value="InterPro"/>
</dbReference>
<dbReference type="SUPFAM" id="SSF46894">
    <property type="entry name" value="C-terminal effector domain of the bipartite response regulators"/>
    <property type="match status" value="1"/>
</dbReference>
<accession>A0A2V1J229</accession>
<sequence length="246" mass="28515">MERPLKQLDRLLRQSPAERHENLFEAAMAQARSLATLENVVAVISDMTRNESRIIAGGFAKTLGLDGYEHENSIWESRILSMMTEEQQEAKVIAELRFYHLMRHLPKARRQQHCLISRLRMHTPDDRWVDVMHRMYYVHDPACDNVLYAICLYGPMMFDFKGSSYMVDMTTGIREELSAEANGAVLSRRERQVLSMIDEGMKSVEIARRLNISVHTVSRHRQEILAKLQVKNSIEACRRAKAMKLI</sequence>
<evidence type="ECO:0000256" key="1">
    <source>
        <dbReference type="ARBA" id="ARBA00023015"/>
    </source>
</evidence>
<feature type="domain" description="HTH luxR-type" evidence="4">
    <location>
        <begin position="179"/>
        <end position="244"/>
    </location>
</feature>
<dbReference type="Proteomes" id="UP000244925">
    <property type="component" value="Unassembled WGS sequence"/>
</dbReference>
<evidence type="ECO:0000256" key="3">
    <source>
        <dbReference type="ARBA" id="ARBA00023163"/>
    </source>
</evidence>
<dbReference type="GO" id="GO:0003677">
    <property type="term" value="F:DNA binding"/>
    <property type="evidence" value="ECO:0007669"/>
    <property type="project" value="UniProtKB-KW"/>
</dbReference>
<dbReference type="AlphaFoldDB" id="A0A2V1J229"/>
<dbReference type="InterPro" id="IPR000792">
    <property type="entry name" value="Tscrpt_reg_LuxR_C"/>
</dbReference>
<organism evidence="5 6">
    <name type="scientific">Paramuribaculum intestinale</name>
    <dbReference type="NCBI Taxonomy" id="2094151"/>
    <lineage>
        <taxon>Bacteria</taxon>
        <taxon>Pseudomonadati</taxon>
        <taxon>Bacteroidota</taxon>
        <taxon>Bacteroidia</taxon>
        <taxon>Bacteroidales</taxon>
        <taxon>Muribaculaceae</taxon>
        <taxon>Paramuribaculum</taxon>
    </lineage>
</organism>
<keyword evidence="2" id="KW-0238">DNA-binding</keyword>
<dbReference type="PANTHER" id="PTHR44688">
    <property type="entry name" value="DNA-BINDING TRANSCRIPTIONAL ACTIVATOR DEVR_DOSR"/>
    <property type="match status" value="1"/>
</dbReference>
<protein>
    <submittedName>
        <fullName evidence="5">LuxR family transcriptional regulator</fullName>
    </submittedName>
</protein>
<gene>
    <name evidence="5" type="ORF">C5O25_01285</name>
</gene>
<keyword evidence="3" id="KW-0804">Transcription</keyword>
<evidence type="ECO:0000313" key="6">
    <source>
        <dbReference type="Proteomes" id="UP000244925"/>
    </source>
</evidence>